<accession>A0ABT8YE21</accession>
<dbReference type="InterPro" id="IPR029058">
    <property type="entry name" value="AB_hydrolase_fold"/>
</dbReference>
<dbReference type="EC" id="3.1.2.22" evidence="1"/>
<feature type="domain" description="AB hydrolase-1" evidence="12">
    <location>
        <begin position="25"/>
        <end position="222"/>
    </location>
</feature>
<proteinExistence type="predicted"/>
<evidence type="ECO:0000256" key="8">
    <source>
        <dbReference type="ARBA" id="ARBA00042704"/>
    </source>
</evidence>
<dbReference type="RefSeq" id="WP_303544588.1">
    <property type="nucleotide sequence ID" value="NZ_JAUOTP010000008.1"/>
</dbReference>
<evidence type="ECO:0000256" key="3">
    <source>
        <dbReference type="ARBA" id="ARBA00022946"/>
    </source>
</evidence>
<keyword evidence="2 13" id="KW-0378">Hydrolase</keyword>
<evidence type="ECO:0000256" key="9">
    <source>
        <dbReference type="ARBA" id="ARBA00046047"/>
    </source>
</evidence>
<gene>
    <name evidence="13" type="ORF">Q4F19_16050</name>
</gene>
<comment type="caution">
    <text evidence="13">The sequence shown here is derived from an EMBL/GenBank/DDBJ whole genome shotgun (WGS) entry which is preliminary data.</text>
</comment>
<evidence type="ECO:0000256" key="10">
    <source>
        <dbReference type="ARBA" id="ARBA00047409"/>
    </source>
</evidence>
<dbReference type="Proteomes" id="UP001169764">
    <property type="component" value="Unassembled WGS sequence"/>
</dbReference>
<evidence type="ECO:0000256" key="2">
    <source>
        <dbReference type="ARBA" id="ARBA00022801"/>
    </source>
</evidence>
<evidence type="ECO:0000256" key="4">
    <source>
        <dbReference type="ARBA" id="ARBA00039132"/>
    </source>
</evidence>
<dbReference type="InterPro" id="IPR000073">
    <property type="entry name" value="AB_hydrolase_1"/>
</dbReference>
<reference evidence="13" key="1">
    <citation type="submission" date="2023-07" db="EMBL/GenBank/DDBJ databases">
        <authorList>
            <person name="Kim M."/>
        </authorList>
    </citation>
    <scope>NUCLEOTIDE SEQUENCE</scope>
    <source>
        <strain evidence="13">BIUV-7</strain>
    </source>
</reference>
<comment type="catalytic activity">
    <reaction evidence="10">
        <text>S-hexadecanoyl-L-cysteinyl-[protein] + H2O = L-cysteinyl-[protein] + hexadecanoate + H(+)</text>
        <dbReference type="Rhea" id="RHEA:19233"/>
        <dbReference type="Rhea" id="RHEA-COMP:10131"/>
        <dbReference type="Rhea" id="RHEA-COMP:11032"/>
        <dbReference type="ChEBI" id="CHEBI:7896"/>
        <dbReference type="ChEBI" id="CHEBI:15377"/>
        <dbReference type="ChEBI" id="CHEBI:15378"/>
        <dbReference type="ChEBI" id="CHEBI:29950"/>
        <dbReference type="ChEBI" id="CHEBI:74151"/>
        <dbReference type="EC" id="3.1.2.22"/>
    </reaction>
    <physiologicalReaction direction="left-to-right" evidence="10">
        <dbReference type="Rhea" id="RHEA:19234"/>
    </physiologicalReaction>
</comment>
<comment type="catalytic activity">
    <reaction evidence="11">
        <text>mycophenolic acid O-acyl-beta-D-glucuronide + H2O = mycophenolate + D-glucuronate + H(+)</text>
        <dbReference type="Rhea" id="RHEA:34179"/>
        <dbReference type="ChEBI" id="CHEBI:15377"/>
        <dbReference type="ChEBI" id="CHEBI:15378"/>
        <dbReference type="ChEBI" id="CHEBI:58720"/>
        <dbReference type="ChEBI" id="CHEBI:62932"/>
        <dbReference type="ChEBI" id="CHEBI:66982"/>
        <dbReference type="EC" id="3.1.1.93"/>
    </reaction>
    <physiologicalReaction direction="left-to-right" evidence="11">
        <dbReference type="Rhea" id="RHEA:34180"/>
    </physiologicalReaction>
</comment>
<dbReference type="Pfam" id="PF12697">
    <property type="entry name" value="Abhydrolase_6"/>
    <property type="match status" value="1"/>
</dbReference>
<evidence type="ECO:0000259" key="12">
    <source>
        <dbReference type="Pfam" id="PF12697"/>
    </source>
</evidence>
<dbReference type="InterPro" id="IPR052382">
    <property type="entry name" value="ABHD10_acyl-thioesterase"/>
</dbReference>
<evidence type="ECO:0000313" key="13">
    <source>
        <dbReference type="EMBL" id="MDO6415904.1"/>
    </source>
</evidence>
<dbReference type="Gene3D" id="3.40.50.1820">
    <property type="entry name" value="alpha/beta hydrolase"/>
    <property type="match status" value="1"/>
</dbReference>
<sequence>MTDYLIRDGKASLAYHYRPGAGPTVVFLPGYMSNMQGGKALALDAWAEAGKRAILRLDYAGCGESEGVFAEQTLASWHADVLDLIDNVTTGPLVLVGSSMGGWQMLLAALARPERVVGLVGIAAAPDFTEWGFDETMRETLAEDGLIVEESAYSETPSITTLGLWESGQDLLLLDGEIGFDGPVRLIHGLDDADVPPSIAFRLGRALRSVDVQTILVKGGDHRLSRPQDLNLLVRTVAHLIET</sequence>
<name>A0ABT8YE21_9SPHN</name>
<dbReference type="EC" id="3.1.1.93" evidence="4"/>
<dbReference type="PANTHER" id="PTHR16138:SF7">
    <property type="entry name" value="PALMITOYL-PROTEIN THIOESTERASE ABHD10, MITOCHONDRIAL"/>
    <property type="match status" value="1"/>
</dbReference>
<evidence type="ECO:0000313" key="14">
    <source>
        <dbReference type="Proteomes" id="UP001169764"/>
    </source>
</evidence>
<dbReference type="PANTHER" id="PTHR16138">
    <property type="entry name" value="MYCOPHENOLIC ACID ACYL-GLUCURONIDE ESTERASE, MITOCHONDRIAL"/>
    <property type="match status" value="1"/>
</dbReference>
<evidence type="ECO:0000256" key="11">
    <source>
        <dbReference type="ARBA" id="ARBA00047972"/>
    </source>
</evidence>
<organism evidence="13 14">
    <name type="scientific">Sphingomonas natans</name>
    <dbReference type="NCBI Taxonomy" id="3063330"/>
    <lineage>
        <taxon>Bacteria</taxon>
        <taxon>Pseudomonadati</taxon>
        <taxon>Pseudomonadota</taxon>
        <taxon>Alphaproteobacteria</taxon>
        <taxon>Sphingomonadales</taxon>
        <taxon>Sphingomonadaceae</taxon>
        <taxon>Sphingomonas</taxon>
    </lineage>
</organism>
<dbReference type="PRINTS" id="PR00111">
    <property type="entry name" value="ABHYDROLASE"/>
</dbReference>
<protein>
    <recommendedName>
        <fullName evidence="5">Palmitoyl-protein thioesterase ABHD10, mitochondrial</fullName>
        <ecNumber evidence="4">3.1.1.93</ecNumber>
        <ecNumber evidence="1">3.1.2.22</ecNumber>
    </recommendedName>
    <alternativeName>
        <fullName evidence="7">Acyl-protein thioesterase ABHD10</fullName>
    </alternativeName>
    <alternativeName>
        <fullName evidence="8">Alpha/beta hydrolase domain-containing protein 10</fullName>
    </alternativeName>
    <alternativeName>
        <fullName evidence="6">Mycophenolic acid acyl-glucuronide esterase, mitochondrial</fullName>
    </alternativeName>
</protein>
<dbReference type="SUPFAM" id="SSF53474">
    <property type="entry name" value="alpha/beta-Hydrolases"/>
    <property type="match status" value="1"/>
</dbReference>
<keyword evidence="14" id="KW-1185">Reference proteome</keyword>
<evidence type="ECO:0000256" key="5">
    <source>
        <dbReference type="ARBA" id="ARBA00039314"/>
    </source>
</evidence>
<evidence type="ECO:0000256" key="6">
    <source>
        <dbReference type="ARBA" id="ARBA00041520"/>
    </source>
</evidence>
<keyword evidence="3" id="KW-0809">Transit peptide</keyword>
<dbReference type="EMBL" id="JAUOTP010000008">
    <property type="protein sequence ID" value="MDO6415904.1"/>
    <property type="molecule type" value="Genomic_DNA"/>
</dbReference>
<comment type="function">
    <text evidence="9">Acts as an acyl-protein thioesterase that hydrolyzes fatty acids from acylated residues in proteins. Regulates the mitochondrial S-depalmitoylation of the nucleophilic active site residue of peroxiredoxin-5/PRDX5, a key antioxidant protein, therefore modulating mitochondrial antioxidant ability. Also catalyzes the deglucuronidation of mycophenolic acid acyl-glucuronide, an active metabolite of the immunosuppressant drug mycophenolate.</text>
</comment>
<dbReference type="GO" id="GO:0016787">
    <property type="term" value="F:hydrolase activity"/>
    <property type="evidence" value="ECO:0007669"/>
    <property type="project" value="UniProtKB-KW"/>
</dbReference>
<evidence type="ECO:0000256" key="1">
    <source>
        <dbReference type="ARBA" id="ARBA00012423"/>
    </source>
</evidence>
<evidence type="ECO:0000256" key="7">
    <source>
        <dbReference type="ARBA" id="ARBA00042645"/>
    </source>
</evidence>